<dbReference type="Pfam" id="PF16137">
    <property type="entry name" value="DUF4845"/>
    <property type="match status" value="1"/>
</dbReference>
<dbReference type="EMBL" id="MFSV01000096">
    <property type="protein sequence ID" value="OGI57946.1"/>
    <property type="molecule type" value="Genomic_DNA"/>
</dbReference>
<comment type="caution">
    <text evidence="2">The sequence shown here is derived from an EMBL/GenBank/DDBJ whole genome shotgun (WGS) entry which is preliminary data.</text>
</comment>
<evidence type="ECO:0008006" key="4">
    <source>
        <dbReference type="Google" id="ProtNLM"/>
    </source>
</evidence>
<evidence type="ECO:0000313" key="3">
    <source>
        <dbReference type="Proteomes" id="UP000177950"/>
    </source>
</evidence>
<sequence length="116" mass="13379">MTFWGLLMVAAVFIFFVILFFKLLPPYLEHAKVKTALENISQQPGTHDMEKAQIKAAFDRRFNIEDVNDIDLNKALFVEKKPGSMTIRIAYERRVPLAYNVTALIEFDDTAQVNVR</sequence>
<evidence type="ECO:0000256" key="1">
    <source>
        <dbReference type="SAM" id="Phobius"/>
    </source>
</evidence>
<evidence type="ECO:0000313" key="2">
    <source>
        <dbReference type="EMBL" id="OGI57946.1"/>
    </source>
</evidence>
<keyword evidence="1" id="KW-0472">Membrane</keyword>
<dbReference type="Proteomes" id="UP000177950">
    <property type="component" value="Unassembled WGS sequence"/>
</dbReference>
<accession>A0A1F6UKQ3</accession>
<dbReference type="InterPro" id="IPR032314">
    <property type="entry name" value="DUF4845"/>
</dbReference>
<keyword evidence="1" id="KW-1133">Transmembrane helix</keyword>
<keyword evidence="1" id="KW-0812">Transmembrane</keyword>
<gene>
    <name evidence="2" type="ORF">A2V58_03615</name>
</gene>
<reference evidence="2 3" key="1">
    <citation type="journal article" date="2016" name="Nat. Commun.">
        <title>Thousands of microbial genomes shed light on interconnected biogeochemical processes in an aquifer system.</title>
        <authorList>
            <person name="Anantharaman K."/>
            <person name="Brown C.T."/>
            <person name="Hug L.A."/>
            <person name="Sharon I."/>
            <person name="Castelle C.J."/>
            <person name="Probst A.J."/>
            <person name="Thomas B.C."/>
            <person name="Singh A."/>
            <person name="Wilkins M.J."/>
            <person name="Karaoz U."/>
            <person name="Brodie E.L."/>
            <person name="Williams K.H."/>
            <person name="Hubbard S.S."/>
            <person name="Banfield J.F."/>
        </authorList>
    </citation>
    <scope>NUCLEOTIDE SEQUENCE [LARGE SCALE GENOMIC DNA]</scope>
</reference>
<feature type="transmembrane region" description="Helical" evidence="1">
    <location>
        <begin position="6"/>
        <end position="24"/>
    </location>
</feature>
<name>A0A1F6UKQ3_9PROT</name>
<protein>
    <recommendedName>
        <fullName evidence="4">DUF4845 domain-containing protein</fullName>
    </recommendedName>
</protein>
<dbReference type="AlphaFoldDB" id="A0A1F6UKQ3"/>
<organism evidence="2 3">
    <name type="scientific">Candidatus Muproteobacteria bacterium RBG_19FT_COMBO_61_10</name>
    <dbReference type="NCBI Taxonomy" id="1817761"/>
    <lineage>
        <taxon>Bacteria</taxon>
        <taxon>Pseudomonadati</taxon>
        <taxon>Pseudomonadota</taxon>
        <taxon>Candidatus Muproteobacteria</taxon>
    </lineage>
</organism>
<proteinExistence type="predicted"/>